<organism evidence="1 2">
    <name type="scientific">Allacma fusca</name>
    <dbReference type="NCBI Taxonomy" id="39272"/>
    <lineage>
        <taxon>Eukaryota</taxon>
        <taxon>Metazoa</taxon>
        <taxon>Ecdysozoa</taxon>
        <taxon>Arthropoda</taxon>
        <taxon>Hexapoda</taxon>
        <taxon>Collembola</taxon>
        <taxon>Symphypleona</taxon>
        <taxon>Sminthuridae</taxon>
        <taxon>Allacma</taxon>
    </lineage>
</organism>
<name>A0A8J2PEB7_9HEXA</name>
<comment type="caution">
    <text evidence="1">The sequence shown here is derived from an EMBL/GenBank/DDBJ whole genome shotgun (WGS) entry which is preliminary data.</text>
</comment>
<protein>
    <submittedName>
        <fullName evidence="1">Uncharacterized protein</fullName>
    </submittedName>
</protein>
<sequence>MQKPCDSLMDIWTRGRVAECRVKACEIKCRYLSRSYIYLWMIWFSFPKSYYSPPAGQLQTSTKAIMPTRRNHLGMRLTLQELYYYGSFYIP</sequence>
<feature type="non-terminal residue" evidence="1">
    <location>
        <position position="91"/>
    </location>
</feature>
<accession>A0A8J2PEB7</accession>
<reference evidence="1" key="1">
    <citation type="submission" date="2021-06" db="EMBL/GenBank/DDBJ databases">
        <authorList>
            <person name="Hodson N. C."/>
            <person name="Mongue J. A."/>
            <person name="Jaron S. K."/>
        </authorList>
    </citation>
    <scope>NUCLEOTIDE SEQUENCE</scope>
</reference>
<dbReference type="EMBL" id="CAJVCH010262480">
    <property type="protein sequence ID" value="CAG7734091.1"/>
    <property type="molecule type" value="Genomic_DNA"/>
</dbReference>
<dbReference type="Proteomes" id="UP000708208">
    <property type="component" value="Unassembled WGS sequence"/>
</dbReference>
<evidence type="ECO:0000313" key="2">
    <source>
        <dbReference type="Proteomes" id="UP000708208"/>
    </source>
</evidence>
<keyword evidence="2" id="KW-1185">Reference proteome</keyword>
<gene>
    <name evidence="1" type="ORF">AFUS01_LOCUS22495</name>
</gene>
<proteinExistence type="predicted"/>
<dbReference type="AlphaFoldDB" id="A0A8J2PEB7"/>
<evidence type="ECO:0000313" key="1">
    <source>
        <dbReference type="EMBL" id="CAG7734091.1"/>
    </source>
</evidence>